<feature type="domain" description="BFN" evidence="1">
    <location>
        <begin position="1"/>
        <end position="139"/>
    </location>
</feature>
<dbReference type="PANTHER" id="PTHR15160">
    <property type="entry name" value="VON HIPPEL-LINDAU PROTEIN"/>
    <property type="match status" value="1"/>
</dbReference>
<evidence type="ECO:0000313" key="3">
    <source>
        <dbReference type="Proteomes" id="UP000319342"/>
    </source>
</evidence>
<proteinExistence type="predicted"/>
<evidence type="ECO:0000259" key="1">
    <source>
        <dbReference type="PROSITE" id="PS51658"/>
    </source>
</evidence>
<dbReference type="RefSeq" id="WP_419186293.1">
    <property type="nucleotide sequence ID" value="NZ_CP036290.1"/>
</dbReference>
<dbReference type="GO" id="GO:0004518">
    <property type="term" value="F:nuclease activity"/>
    <property type="evidence" value="ECO:0007669"/>
    <property type="project" value="InterPro"/>
</dbReference>
<dbReference type="PROSITE" id="PS51658">
    <property type="entry name" value="BFN"/>
    <property type="match status" value="1"/>
</dbReference>
<reference evidence="2 3" key="1">
    <citation type="submission" date="2019-02" db="EMBL/GenBank/DDBJ databases">
        <title>Deep-cultivation of Planctomycetes and their phenomic and genomic characterization uncovers novel biology.</title>
        <authorList>
            <person name="Wiegand S."/>
            <person name="Jogler M."/>
            <person name="Boedeker C."/>
            <person name="Pinto D."/>
            <person name="Vollmers J."/>
            <person name="Rivas-Marin E."/>
            <person name="Kohn T."/>
            <person name="Peeters S.H."/>
            <person name="Heuer A."/>
            <person name="Rast P."/>
            <person name="Oberbeckmann S."/>
            <person name="Bunk B."/>
            <person name="Jeske O."/>
            <person name="Meyerdierks A."/>
            <person name="Storesund J.E."/>
            <person name="Kallscheuer N."/>
            <person name="Luecker S."/>
            <person name="Lage O.M."/>
            <person name="Pohl T."/>
            <person name="Merkel B.J."/>
            <person name="Hornburger P."/>
            <person name="Mueller R.-W."/>
            <person name="Bruemmer F."/>
            <person name="Labrenz M."/>
            <person name="Spormann A.M."/>
            <person name="Op den Camp H."/>
            <person name="Overmann J."/>
            <person name="Amann R."/>
            <person name="Jetten M.S.M."/>
            <person name="Mascher T."/>
            <person name="Medema M.H."/>
            <person name="Devos D.P."/>
            <person name="Kaster A.-K."/>
            <person name="Ovreas L."/>
            <person name="Rohde M."/>
            <person name="Galperin M.Y."/>
            <person name="Jogler C."/>
        </authorList>
    </citation>
    <scope>NUCLEOTIDE SEQUENCE [LARGE SCALE GENOMIC DNA]</scope>
    <source>
        <strain evidence="2 3">Pla163</strain>
    </source>
</reference>
<dbReference type="SUPFAM" id="SSF103256">
    <property type="entry name" value="Hypothetical protein TM0160"/>
    <property type="match status" value="1"/>
</dbReference>
<evidence type="ECO:0000313" key="2">
    <source>
        <dbReference type="EMBL" id="QDU83672.1"/>
    </source>
</evidence>
<organism evidence="2 3">
    <name type="scientific">Rohdeia mirabilis</name>
    <dbReference type="NCBI Taxonomy" id="2528008"/>
    <lineage>
        <taxon>Bacteria</taxon>
        <taxon>Pseudomonadati</taxon>
        <taxon>Planctomycetota</taxon>
        <taxon>Planctomycetia</taxon>
        <taxon>Planctomycetia incertae sedis</taxon>
        <taxon>Rohdeia</taxon>
    </lineage>
</organism>
<sequence length="139" mass="15382">MDDPTKWIDVLLARVVLQDESDQQNLYLKERSGKRGFAILIGTSEAAEIQRVLAEVEVQRPLTHQLLFEAVTALGARLTEVRIVALERSTFFARLVLSPTPGELVEVDARPSDAIALALRARCPIRVAEEVMRDASTTG</sequence>
<keyword evidence="3" id="KW-1185">Reference proteome</keyword>
<dbReference type="InterPro" id="IPR003729">
    <property type="entry name" value="Bi_nuclease_dom"/>
</dbReference>
<dbReference type="Gene3D" id="3.10.690.10">
    <property type="entry name" value="Bifunctional nuclease domain"/>
    <property type="match status" value="1"/>
</dbReference>
<protein>
    <recommendedName>
        <fullName evidence="1">BFN domain-containing protein</fullName>
    </recommendedName>
</protein>
<dbReference type="AlphaFoldDB" id="A0A518CWQ8"/>
<dbReference type="Pfam" id="PF02577">
    <property type="entry name" value="BFN_dom"/>
    <property type="match status" value="1"/>
</dbReference>
<name>A0A518CWQ8_9BACT</name>
<dbReference type="InterPro" id="IPR036104">
    <property type="entry name" value="BFN_sf"/>
</dbReference>
<dbReference type="Proteomes" id="UP000319342">
    <property type="component" value="Chromosome"/>
</dbReference>
<dbReference type="PANTHER" id="PTHR15160:SF1">
    <property type="entry name" value="VON HIPPEL-LINDAU DISEASE TUMOR SUPPRESSOR"/>
    <property type="match status" value="1"/>
</dbReference>
<dbReference type="EMBL" id="CP036290">
    <property type="protein sequence ID" value="QDU83672.1"/>
    <property type="molecule type" value="Genomic_DNA"/>
</dbReference>
<gene>
    <name evidence="2" type="ORF">Pla163_07730</name>
</gene>
<accession>A0A518CWQ8</accession>